<reference evidence="2 3" key="1">
    <citation type="submission" date="2020-07" db="EMBL/GenBank/DDBJ databases">
        <title>Sequencing the genomes of 1000 actinobacteria strains.</title>
        <authorList>
            <person name="Klenk H.-P."/>
        </authorList>
    </citation>
    <scope>NUCLEOTIDE SEQUENCE [LARGE SCALE GENOMIC DNA]</scope>
    <source>
        <strain evidence="2 3">DSM 44442</strain>
    </source>
</reference>
<name>A0A7Z0ES89_9ACTN</name>
<evidence type="ECO:0000313" key="2">
    <source>
        <dbReference type="EMBL" id="NYJ37312.1"/>
    </source>
</evidence>
<sequence length="165" mass="18039">MFVVRWAMVALATALVFVLTAAAVATDPRGGELDGFAIGHLPDQIDDRTEVADFAYEWEDVSFSTRVWERSLEGGGAQVVLQVLVLRGPRLTDLPAVREFLTEYHERSPDTWDLSAFDNNGVEGLRGETEAFWCPEAGVAVEVRDAFGLLGAEELLATARGITPE</sequence>
<organism evidence="2 3">
    <name type="scientific">Nocardiopsis aegyptia</name>
    <dbReference type="NCBI Taxonomy" id="220378"/>
    <lineage>
        <taxon>Bacteria</taxon>
        <taxon>Bacillati</taxon>
        <taxon>Actinomycetota</taxon>
        <taxon>Actinomycetes</taxon>
        <taxon>Streptosporangiales</taxon>
        <taxon>Nocardiopsidaceae</taxon>
        <taxon>Nocardiopsis</taxon>
    </lineage>
</organism>
<feature type="chain" id="PRO_5039014842" evidence="1">
    <location>
        <begin position="26"/>
        <end position="165"/>
    </location>
</feature>
<protein>
    <submittedName>
        <fullName evidence="2">Uncharacterized protein</fullName>
    </submittedName>
</protein>
<evidence type="ECO:0000256" key="1">
    <source>
        <dbReference type="SAM" id="SignalP"/>
    </source>
</evidence>
<comment type="caution">
    <text evidence="2">The sequence shown here is derived from an EMBL/GenBank/DDBJ whole genome shotgun (WGS) entry which is preliminary data.</text>
</comment>
<dbReference type="RefSeq" id="WP_246406417.1">
    <property type="nucleotide sequence ID" value="NZ_JACCFS010000001.1"/>
</dbReference>
<dbReference type="EMBL" id="JACCFS010000001">
    <property type="protein sequence ID" value="NYJ37312.1"/>
    <property type="molecule type" value="Genomic_DNA"/>
</dbReference>
<keyword evidence="1" id="KW-0732">Signal</keyword>
<dbReference type="AlphaFoldDB" id="A0A7Z0ES89"/>
<evidence type="ECO:0000313" key="3">
    <source>
        <dbReference type="Proteomes" id="UP000572051"/>
    </source>
</evidence>
<gene>
    <name evidence="2" type="ORF">HNR10_005193</name>
</gene>
<accession>A0A7Z0ES89</accession>
<dbReference type="Proteomes" id="UP000572051">
    <property type="component" value="Unassembled WGS sequence"/>
</dbReference>
<proteinExistence type="predicted"/>
<feature type="signal peptide" evidence="1">
    <location>
        <begin position="1"/>
        <end position="25"/>
    </location>
</feature>
<keyword evidence="3" id="KW-1185">Reference proteome</keyword>